<dbReference type="Gene3D" id="3.40.50.11680">
    <property type="entry name" value="Poxvirus mRNA capping enzyme, small subunit"/>
    <property type="match status" value="1"/>
</dbReference>
<gene>
    <name evidence="5" type="ORF">01orf_00067</name>
</gene>
<dbReference type="InterPro" id="IPR005009">
    <property type="entry name" value="Poxvirus_mRNA-cap_ssu"/>
</dbReference>
<name>A0A6M6ABS5_ORFV</name>
<dbReference type="Proteomes" id="UP000502189">
    <property type="component" value="Genome"/>
</dbReference>
<dbReference type="Pfam" id="PF03341">
    <property type="entry name" value="Pox_mRNA-cap"/>
    <property type="match status" value="1"/>
</dbReference>
<reference evidence="5 6" key="1">
    <citation type="submission" date="2019-09" db="EMBL/GenBank/DDBJ databases">
        <title>Whole-Genome Sequence of Orf Virus Derived from Cell Culture Infected with Contagious Ecthyma Vaccine.</title>
        <authorList>
            <person name="Heare D."/>
            <person name="Little S.V."/>
            <person name="Konganti K."/>
            <person name="Hillhouse A."/>
            <person name="Lawhon S.D."/>
        </authorList>
    </citation>
    <scope>NUCLEOTIDE SEQUENCE [LARGE SCALE GENOMIC DNA]</scope>
    <source>
        <strain evidence="5 6">TVL</strain>
    </source>
</reference>
<accession>A0A6M6ABS5</accession>
<dbReference type="GO" id="GO:0044423">
    <property type="term" value="C:virion component"/>
    <property type="evidence" value="ECO:0007669"/>
    <property type="project" value="UniProtKB-KW"/>
</dbReference>
<organismHost>
    <name type="scientific">Ovis aries</name>
    <name type="common">Sheep</name>
    <dbReference type="NCBI Taxonomy" id="9940"/>
</organismHost>
<organism evidence="5 6">
    <name type="scientific">Orf virus</name>
    <name type="common">ORFV</name>
    <dbReference type="NCBI Taxonomy" id="10258"/>
    <lineage>
        <taxon>Viruses</taxon>
        <taxon>Varidnaviria</taxon>
        <taxon>Bamfordvirae</taxon>
        <taxon>Nucleocytoviricota</taxon>
        <taxon>Pokkesviricetes</taxon>
        <taxon>Chitovirales</taxon>
        <taxon>Poxviridae</taxon>
        <taxon>Chordopoxvirinae</taxon>
        <taxon>Parapoxvirus</taxon>
        <taxon>Parapoxvirus orf</taxon>
    </lineage>
</organism>
<evidence type="ECO:0000313" key="5">
    <source>
        <dbReference type="EMBL" id="QJX15494.1"/>
    </source>
</evidence>
<organismHost>
    <name type="scientific">Homo sapiens</name>
    <name type="common">Human</name>
    <dbReference type="NCBI Taxonomy" id="9606"/>
</organismHost>
<evidence type="ECO:0000256" key="1">
    <source>
        <dbReference type="ARBA" id="ARBA00004328"/>
    </source>
</evidence>
<dbReference type="EMBL" id="MN454854">
    <property type="protein sequence ID" value="QJX15494.1"/>
    <property type="molecule type" value="Genomic_DNA"/>
</dbReference>
<dbReference type="GO" id="GO:0004482">
    <property type="term" value="F:mRNA 5'-cap (guanine-N7-)-methyltransferase activity"/>
    <property type="evidence" value="ECO:0007669"/>
    <property type="project" value="InterPro"/>
</dbReference>
<sequence length="300" mass="33890">MKTDCASNKSAMDAVEAVRRSIREGLSVTLPTFDSTPALDLQLGVGHLPSLAYGTNYFLQCSRVNDINRMPTEMLSLYTHDLMIDERDVEKVLEAHGITSVRSRARGRADAVVLDLSARNRLYRKERGAIRSNNHLTENNLYVADYHAITFAVMRPLLEITQERFVVLKLPTLFGTDVVHALRVYCSLFGTVRLFKCVSDSWLKDSAVMVASEPRRAAIAAFVAHVRERTKAAAWRDALAVPFRVLKDPVESEFVDRFVAFASRVYEALYVTHSLLYESMTSESKSIENESQRKLKLLLQ</sequence>
<proteinExistence type="predicted"/>
<evidence type="ECO:0000313" key="6">
    <source>
        <dbReference type="Proteomes" id="UP000502189"/>
    </source>
</evidence>
<organismHost>
    <name type="scientific">Capra hircus</name>
    <name type="common">Goat</name>
    <dbReference type="NCBI Taxonomy" id="9925"/>
</organismHost>
<evidence type="ECO:0000256" key="3">
    <source>
        <dbReference type="ARBA" id="ARBA00022844"/>
    </source>
</evidence>
<protein>
    <submittedName>
        <fullName evidence="5">mRNA-capping enzyme regulatory subunit</fullName>
    </submittedName>
</protein>
<keyword evidence="3" id="KW-0946">Virion</keyword>
<keyword evidence="4" id="KW-0506">mRNA capping</keyword>
<dbReference type="InterPro" id="IPR043096">
    <property type="entry name" value="Poxvirus_mRNA-cap_ssu_sf"/>
</dbReference>
<keyword evidence="2" id="KW-0507">mRNA processing</keyword>
<comment type="subcellular location">
    <subcellularLocation>
        <location evidence="1">Virion</location>
    </subcellularLocation>
</comment>
<evidence type="ECO:0000256" key="2">
    <source>
        <dbReference type="ARBA" id="ARBA00022664"/>
    </source>
</evidence>
<evidence type="ECO:0000256" key="4">
    <source>
        <dbReference type="ARBA" id="ARBA00023042"/>
    </source>
</evidence>